<dbReference type="STRING" id="753702.SAMN04488102_10547"/>
<protein>
    <submittedName>
        <fullName evidence="2">Uncharacterized protein</fullName>
    </submittedName>
</protein>
<dbReference type="EMBL" id="FOLT01000005">
    <property type="protein sequence ID" value="SFC33761.1"/>
    <property type="molecule type" value="Genomic_DNA"/>
</dbReference>
<organism evidence="2 3">
    <name type="scientific">Alkalibacterium subtropicum</name>
    <dbReference type="NCBI Taxonomy" id="753702"/>
    <lineage>
        <taxon>Bacteria</taxon>
        <taxon>Bacillati</taxon>
        <taxon>Bacillota</taxon>
        <taxon>Bacilli</taxon>
        <taxon>Lactobacillales</taxon>
        <taxon>Carnobacteriaceae</taxon>
        <taxon>Alkalibacterium</taxon>
    </lineage>
</organism>
<gene>
    <name evidence="2" type="ORF">SAMN04488102_10547</name>
</gene>
<dbReference type="Proteomes" id="UP000199612">
    <property type="component" value="Unassembled WGS sequence"/>
</dbReference>
<keyword evidence="1" id="KW-1133">Transmembrane helix</keyword>
<proteinExistence type="predicted"/>
<keyword evidence="1" id="KW-0472">Membrane</keyword>
<evidence type="ECO:0000313" key="2">
    <source>
        <dbReference type="EMBL" id="SFC33761.1"/>
    </source>
</evidence>
<evidence type="ECO:0000313" key="3">
    <source>
        <dbReference type="Proteomes" id="UP000199612"/>
    </source>
</evidence>
<keyword evidence="1" id="KW-0812">Transmembrane</keyword>
<feature type="transmembrane region" description="Helical" evidence="1">
    <location>
        <begin position="7"/>
        <end position="22"/>
    </location>
</feature>
<feature type="transmembrane region" description="Helical" evidence="1">
    <location>
        <begin position="28"/>
        <end position="47"/>
    </location>
</feature>
<evidence type="ECO:0000256" key="1">
    <source>
        <dbReference type="SAM" id="Phobius"/>
    </source>
</evidence>
<sequence length="52" mass="6119">MKMLSRLFIIILILLMGYFLIFDRNSSIISLLGITMIFSTLLFSKIFNKEEE</sequence>
<accession>A0A1I1ICL1</accession>
<name>A0A1I1ICL1_9LACT</name>
<keyword evidence="3" id="KW-1185">Reference proteome</keyword>
<reference evidence="3" key="1">
    <citation type="submission" date="2016-10" db="EMBL/GenBank/DDBJ databases">
        <authorList>
            <person name="Varghese N."/>
            <person name="Submissions S."/>
        </authorList>
    </citation>
    <scope>NUCLEOTIDE SEQUENCE [LARGE SCALE GENOMIC DNA]</scope>
    <source>
        <strain evidence="3">DSM 23664</strain>
    </source>
</reference>
<dbReference type="AlphaFoldDB" id="A0A1I1ICL1"/>